<gene>
    <name evidence="4" type="ORF">DYB36_012375</name>
</gene>
<keyword evidence="1" id="KW-0245">EGF-like domain</keyword>
<reference evidence="4 5" key="1">
    <citation type="submission" date="2018-08" db="EMBL/GenBank/DDBJ databases">
        <title>Aphanomyces genome sequencing and annotation.</title>
        <authorList>
            <person name="Minardi D."/>
            <person name="Oidtmann B."/>
            <person name="Van Der Giezen M."/>
            <person name="Studholme D.J."/>
        </authorList>
    </citation>
    <scope>NUCLEOTIDE SEQUENCE [LARGE SCALE GENOMIC DNA]</scope>
    <source>
        <strain evidence="4 5">Kv</strain>
    </source>
</reference>
<comment type="caution">
    <text evidence="1">Lacks conserved residue(s) required for the propagation of feature annotation.</text>
</comment>
<dbReference type="PROSITE" id="PS50026">
    <property type="entry name" value="EGF_3"/>
    <property type="match status" value="1"/>
</dbReference>
<dbReference type="AlphaFoldDB" id="A0A397BU41"/>
<dbReference type="InterPro" id="IPR002049">
    <property type="entry name" value="LE_dom"/>
</dbReference>
<protein>
    <recommendedName>
        <fullName evidence="3">EGF-like domain-containing protein</fullName>
    </recommendedName>
</protein>
<feature type="disulfide bond" evidence="1">
    <location>
        <begin position="263"/>
        <end position="272"/>
    </location>
</feature>
<comment type="caution">
    <text evidence="4">The sequence shown here is derived from an EMBL/GenBank/DDBJ whole genome shotgun (WGS) entry which is preliminary data.</text>
</comment>
<feature type="chain" id="PRO_5017416774" description="EGF-like domain-containing protein" evidence="2">
    <location>
        <begin position="16"/>
        <end position="353"/>
    </location>
</feature>
<proteinExistence type="predicted"/>
<dbReference type="PROSITE" id="PS01186">
    <property type="entry name" value="EGF_2"/>
    <property type="match status" value="1"/>
</dbReference>
<dbReference type="PROSITE" id="PS00022">
    <property type="entry name" value="EGF_1"/>
    <property type="match status" value="1"/>
</dbReference>
<feature type="signal peptide" evidence="2">
    <location>
        <begin position="1"/>
        <end position="15"/>
    </location>
</feature>
<dbReference type="VEuPathDB" id="FungiDB:H257_11167"/>
<name>A0A397BU41_APHAT</name>
<dbReference type="Gene3D" id="2.10.25.10">
    <property type="entry name" value="Laminin"/>
    <property type="match status" value="1"/>
</dbReference>
<evidence type="ECO:0000256" key="1">
    <source>
        <dbReference type="PROSITE-ProRule" id="PRU00076"/>
    </source>
</evidence>
<evidence type="ECO:0000313" key="4">
    <source>
        <dbReference type="EMBL" id="RHY23854.1"/>
    </source>
</evidence>
<dbReference type="InterPro" id="IPR000742">
    <property type="entry name" value="EGF"/>
</dbReference>
<sequence length="353" mass="36390">MQLKYIAVLVAAAFAQDDSSTDAPIAEATFKLKPGVCNAAGAECKKFGTGSDYSCVAVQSSTASLSQLSQCVKKADLTGSNICVSKQAGVCPTFASWPAAYRQVQPICAFVPDPKCTRAVTATGEVVSARLLQEGNPTTTKKATVECYQQEVPLTNGTVARVNGFYKCIDKELYRQKNYGLDQTQKQFKACAGNTTNGFQNGLCNGHGTCSPINAFSSEYACKCNRGYDEKDNCNVPTGNVCDGLGQCGALGECVPETGLCRCKPGSMGDQCSLCDIKSELACSGPTSGKCGLGGKCVCAPGIGGPQCEIKSVTEPPARTTGAPDGSSTAPSSAVEAAVSMAVLVTAAAALFA</sequence>
<keyword evidence="1" id="KW-1015">Disulfide bond</keyword>
<dbReference type="Proteomes" id="UP000265427">
    <property type="component" value="Unassembled WGS sequence"/>
</dbReference>
<evidence type="ECO:0000259" key="3">
    <source>
        <dbReference type="PROSITE" id="PS50026"/>
    </source>
</evidence>
<feature type="domain" description="EGF-like" evidence="3">
    <location>
        <begin position="238"/>
        <end position="273"/>
    </location>
</feature>
<organism evidence="4 5">
    <name type="scientific">Aphanomyces astaci</name>
    <name type="common">Crayfish plague agent</name>
    <dbReference type="NCBI Taxonomy" id="112090"/>
    <lineage>
        <taxon>Eukaryota</taxon>
        <taxon>Sar</taxon>
        <taxon>Stramenopiles</taxon>
        <taxon>Oomycota</taxon>
        <taxon>Saprolegniomycetes</taxon>
        <taxon>Saprolegniales</taxon>
        <taxon>Verrucalvaceae</taxon>
        <taxon>Aphanomyces</taxon>
    </lineage>
</organism>
<accession>A0A397BU41</accession>
<dbReference type="SMART" id="SM00181">
    <property type="entry name" value="EGF"/>
    <property type="match status" value="3"/>
</dbReference>
<evidence type="ECO:0000313" key="5">
    <source>
        <dbReference type="Proteomes" id="UP000265427"/>
    </source>
</evidence>
<evidence type="ECO:0000256" key="2">
    <source>
        <dbReference type="SAM" id="SignalP"/>
    </source>
</evidence>
<keyword evidence="2" id="KW-0732">Signal</keyword>
<dbReference type="CDD" id="cd00055">
    <property type="entry name" value="EGF_Lam"/>
    <property type="match status" value="1"/>
</dbReference>
<dbReference type="EMBL" id="QUSZ01002004">
    <property type="protein sequence ID" value="RHY23854.1"/>
    <property type="molecule type" value="Genomic_DNA"/>
</dbReference>